<dbReference type="eggNOG" id="COG1960">
    <property type="taxonomic scope" value="Bacteria"/>
</dbReference>
<name>G7GTY3_9ACTN</name>
<dbReference type="SUPFAM" id="SSF56645">
    <property type="entry name" value="Acyl-CoA dehydrogenase NM domain-like"/>
    <property type="match status" value="1"/>
</dbReference>
<keyword evidence="1" id="KW-0560">Oxidoreductase</keyword>
<dbReference type="InterPro" id="IPR037069">
    <property type="entry name" value="AcylCoA_DH/ox_N_sf"/>
</dbReference>
<feature type="domain" description="Acyl-CoA dehydrogenase C-terminal" evidence="3">
    <location>
        <begin position="259"/>
        <end position="396"/>
    </location>
</feature>
<dbReference type="PANTHER" id="PTHR43884">
    <property type="entry name" value="ACYL-COA DEHYDROGENASE"/>
    <property type="match status" value="1"/>
</dbReference>
<dbReference type="InterPro" id="IPR036250">
    <property type="entry name" value="AcylCo_DH-like_C"/>
</dbReference>
<dbReference type="Proteomes" id="UP000006023">
    <property type="component" value="Unassembled WGS sequence"/>
</dbReference>
<gene>
    <name evidence="4" type="ORF">GOAMR_61_01550</name>
</gene>
<dbReference type="Gene3D" id="1.20.140.10">
    <property type="entry name" value="Butyryl-CoA Dehydrogenase, subunit A, domain 3"/>
    <property type="match status" value="1"/>
</dbReference>
<comment type="caution">
    <text evidence="4">The sequence shown here is derived from an EMBL/GenBank/DDBJ whole genome shotgun (WGS) entry which is preliminary data.</text>
</comment>
<dbReference type="Pfam" id="PF08028">
    <property type="entry name" value="Acyl-CoA_dh_2"/>
    <property type="match status" value="1"/>
</dbReference>
<organism evidence="4 5">
    <name type="scientific">Gordonia amarae NBRC 15530</name>
    <dbReference type="NCBI Taxonomy" id="1075090"/>
    <lineage>
        <taxon>Bacteria</taxon>
        <taxon>Bacillati</taxon>
        <taxon>Actinomycetota</taxon>
        <taxon>Actinomycetes</taxon>
        <taxon>Mycobacteriales</taxon>
        <taxon>Gordoniaceae</taxon>
        <taxon>Gordonia</taxon>
    </lineage>
</organism>
<evidence type="ECO:0000256" key="2">
    <source>
        <dbReference type="SAM" id="MobiDB-lite"/>
    </source>
</evidence>
<dbReference type="InterPro" id="IPR046373">
    <property type="entry name" value="Acyl-CoA_Oxase/DH_mid-dom_sf"/>
</dbReference>
<dbReference type="STRING" id="1075090.GOAMR_61_01550"/>
<dbReference type="GO" id="GO:0050660">
    <property type="term" value="F:flavin adenine dinucleotide binding"/>
    <property type="evidence" value="ECO:0007669"/>
    <property type="project" value="InterPro"/>
</dbReference>
<keyword evidence="5" id="KW-1185">Reference proteome</keyword>
<dbReference type="PIRSF" id="PIRSF016578">
    <property type="entry name" value="HsaA"/>
    <property type="match status" value="1"/>
</dbReference>
<evidence type="ECO:0000313" key="4">
    <source>
        <dbReference type="EMBL" id="GAB07058.1"/>
    </source>
</evidence>
<dbReference type="GO" id="GO:0006552">
    <property type="term" value="P:L-leucine catabolic process"/>
    <property type="evidence" value="ECO:0007669"/>
    <property type="project" value="TreeGrafter"/>
</dbReference>
<dbReference type="EMBL" id="BAED01000061">
    <property type="protein sequence ID" value="GAB07058.1"/>
    <property type="molecule type" value="Genomic_DNA"/>
</dbReference>
<feature type="region of interest" description="Disordered" evidence="2">
    <location>
        <begin position="1"/>
        <end position="36"/>
    </location>
</feature>
<evidence type="ECO:0000256" key="1">
    <source>
        <dbReference type="ARBA" id="ARBA00023002"/>
    </source>
</evidence>
<dbReference type="SUPFAM" id="SSF47203">
    <property type="entry name" value="Acyl-CoA dehydrogenase C-terminal domain-like"/>
    <property type="match status" value="1"/>
</dbReference>
<dbReference type="Gene3D" id="1.10.540.10">
    <property type="entry name" value="Acyl-CoA dehydrogenase/oxidase, N-terminal domain"/>
    <property type="match status" value="1"/>
</dbReference>
<evidence type="ECO:0000313" key="5">
    <source>
        <dbReference type="Proteomes" id="UP000006023"/>
    </source>
</evidence>
<evidence type="ECO:0000259" key="3">
    <source>
        <dbReference type="Pfam" id="PF08028"/>
    </source>
</evidence>
<dbReference type="PANTHER" id="PTHR43884:SF12">
    <property type="entry name" value="ISOVALERYL-COA DEHYDROGENASE, MITOCHONDRIAL-RELATED"/>
    <property type="match status" value="1"/>
</dbReference>
<dbReference type="GO" id="GO:0008470">
    <property type="term" value="F:3-methylbutanoyl-CoA dehydrogenase activity"/>
    <property type="evidence" value="ECO:0007669"/>
    <property type="project" value="TreeGrafter"/>
</dbReference>
<dbReference type="InterPro" id="IPR009100">
    <property type="entry name" value="AcylCoA_DH/oxidase_NM_dom_sf"/>
</dbReference>
<proteinExistence type="predicted"/>
<feature type="compositionally biased region" description="Polar residues" evidence="2">
    <location>
        <begin position="13"/>
        <end position="24"/>
    </location>
</feature>
<dbReference type="AlphaFoldDB" id="G7GTY3"/>
<reference evidence="4 5" key="1">
    <citation type="submission" date="2011-11" db="EMBL/GenBank/DDBJ databases">
        <title>Whole genome shotgun sequence of Gordonia amarae NBRC 15530.</title>
        <authorList>
            <person name="Takarada H."/>
            <person name="Hosoyama A."/>
            <person name="Tsuchikane K."/>
            <person name="Katsumata H."/>
            <person name="Yamazaki S."/>
            <person name="Fujita N."/>
        </authorList>
    </citation>
    <scope>NUCLEOTIDE SEQUENCE [LARGE SCALE GENOMIC DNA]</scope>
    <source>
        <strain evidence="4 5">NBRC 15530</strain>
    </source>
</reference>
<protein>
    <recommendedName>
        <fullName evidence="3">Acyl-CoA dehydrogenase C-terminal domain-containing protein</fullName>
    </recommendedName>
</protein>
<sequence length="421" mass="45185">MTDTIESPAATKESAQAQPVTGTSAAPPAPDSPELREIIAEIAEDAKRRRQSGGGRPEHALKLIRSHKLGAVRLPAELGGAGYSKRDLYSLIIRLAEADPDVPHILRIHWGFTEDRLRLRGQESDRQWLTSIADGVVFGGVSSELTTKTVGTYNYDTTLTVDGDGFRLNGKKFYSTGSLYSDYLRVTASDDAGTQRAALIPADREGVIHADDWDGIGQAQTGSGTTILDNVYVASDELINFDSPEDPKRPRGSQPQLILHAIAAGILRAVVADAAELLRTRNRTYVYAAAPKPTEDPQLLEVVGRLSSAAFVAEATVLAAADAQDDAAAYAIANGAVCDRREQRASLLAAKTKVGIEDLALKAAGDLFAVGGASATRSSAHLDRHWRNLRTLFSHNPTPYKARVIGDHEVNNTPIPKAGFF</sequence>
<dbReference type="InterPro" id="IPR013107">
    <property type="entry name" value="Acyl-CoA_DH_C"/>
</dbReference>
<dbReference type="Gene3D" id="2.40.110.10">
    <property type="entry name" value="Butyryl-CoA Dehydrogenase, subunit A, domain 2"/>
    <property type="match status" value="1"/>
</dbReference>
<accession>G7GTY3</accession>